<dbReference type="Proteomes" id="UP000594263">
    <property type="component" value="Unplaced"/>
</dbReference>
<reference evidence="3" key="1">
    <citation type="submission" date="2021-01" db="UniProtKB">
        <authorList>
            <consortium name="EnsemblPlants"/>
        </authorList>
    </citation>
    <scope>IDENTIFICATION</scope>
</reference>
<feature type="region of interest" description="Disordered" evidence="1">
    <location>
        <begin position="63"/>
        <end position="115"/>
    </location>
</feature>
<evidence type="ECO:0000313" key="3">
    <source>
        <dbReference type="EnsemblPlants" id="Kaladp0060s0360.1.v1.1"/>
    </source>
</evidence>
<dbReference type="EnsemblPlants" id="Kaladp0060s0360.1.v1.1">
    <property type="protein sequence ID" value="Kaladp0060s0360.1.v1.1"/>
    <property type="gene ID" value="Kaladp0060s0360.v1.1"/>
</dbReference>
<keyword evidence="2" id="KW-0812">Transmembrane</keyword>
<feature type="compositionally biased region" description="Polar residues" evidence="1">
    <location>
        <begin position="145"/>
        <end position="171"/>
    </location>
</feature>
<dbReference type="PANTHER" id="PTHR34064:SF4">
    <property type="entry name" value="PROTEIN, PUTATIVE-RELATED"/>
    <property type="match status" value="1"/>
</dbReference>
<evidence type="ECO:0000313" key="4">
    <source>
        <dbReference type="Proteomes" id="UP000594263"/>
    </source>
</evidence>
<keyword evidence="4" id="KW-1185">Reference proteome</keyword>
<dbReference type="OMA" id="IIPNHTN"/>
<protein>
    <submittedName>
        <fullName evidence="3">Uncharacterized protein</fullName>
    </submittedName>
</protein>
<accession>A0A7N0UCT9</accession>
<evidence type="ECO:0000256" key="2">
    <source>
        <dbReference type="SAM" id="Phobius"/>
    </source>
</evidence>
<evidence type="ECO:0000256" key="1">
    <source>
        <dbReference type="SAM" id="MobiDB-lite"/>
    </source>
</evidence>
<keyword evidence="2" id="KW-0472">Membrane</keyword>
<name>A0A7N0UCT9_KALFE</name>
<feature type="compositionally biased region" description="Polar residues" evidence="1">
    <location>
        <begin position="70"/>
        <end position="80"/>
    </location>
</feature>
<organism evidence="3 4">
    <name type="scientific">Kalanchoe fedtschenkoi</name>
    <name type="common">Lavender scallops</name>
    <name type="synonym">South American air plant</name>
    <dbReference type="NCBI Taxonomy" id="63787"/>
    <lineage>
        <taxon>Eukaryota</taxon>
        <taxon>Viridiplantae</taxon>
        <taxon>Streptophyta</taxon>
        <taxon>Embryophyta</taxon>
        <taxon>Tracheophyta</taxon>
        <taxon>Spermatophyta</taxon>
        <taxon>Magnoliopsida</taxon>
        <taxon>eudicotyledons</taxon>
        <taxon>Gunneridae</taxon>
        <taxon>Pentapetalae</taxon>
        <taxon>Saxifragales</taxon>
        <taxon>Crassulaceae</taxon>
        <taxon>Kalanchoe</taxon>
    </lineage>
</organism>
<feature type="region of interest" description="Disordered" evidence="1">
    <location>
        <begin position="135"/>
        <end position="176"/>
    </location>
</feature>
<dbReference type="AlphaFoldDB" id="A0A7N0UCT9"/>
<proteinExistence type="predicted"/>
<keyword evidence="2" id="KW-1133">Transmembrane helix</keyword>
<dbReference type="PANTHER" id="PTHR34064">
    <property type="entry name" value="OS04G0672300 PROTEIN"/>
    <property type="match status" value="1"/>
</dbReference>
<dbReference type="Gramene" id="Kaladp0060s0360.1.v1.1">
    <property type="protein sequence ID" value="Kaladp0060s0360.1.v1.1"/>
    <property type="gene ID" value="Kaladp0060s0360.v1.1"/>
</dbReference>
<sequence length="221" mass="23824">MAENPTMVAGSEAQAFQAGSGEVRGFDEMGTQRISVVPEQANGFHYNREKSDSFVVDIEGFSHSVDKDTNPNSRITLQRNLSRKGSLRGAGEKRTSSSPTANERDSSLLSVASSSPKASAVGSSMHEVQLGAAVGTADHPANPPTHHQITITAGNIGTNNSTESKWSNRRSYSFRRPPPTWAADPRKILFFFATLSTMGTMLLIYFTLSMSKASLEDGPLE</sequence>
<feature type="transmembrane region" description="Helical" evidence="2">
    <location>
        <begin position="188"/>
        <end position="208"/>
    </location>
</feature>